<dbReference type="SUPFAM" id="SSF53756">
    <property type="entry name" value="UDP-Glycosyltransferase/glycogen phosphorylase"/>
    <property type="match status" value="1"/>
</dbReference>
<dbReference type="Gene3D" id="3.40.50.2000">
    <property type="entry name" value="Glycogen Phosphorylase B"/>
    <property type="match status" value="2"/>
</dbReference>
<keyword evidence="1" id="KW-0472">Membrane</keyword>
<evidence type="ECO:0000256" key="1">
    <source>
        <dbReference type="SAM" id="Phobius"/>
    </source>
</evidence>
<evidence type="ECO:0000259" key="2">
    <source>
        <dbReference type="Pfam" id="PF00534"/>
    </source>
</evidence>
<keyword evidence="3" id="KW-0808">Transferase</keyword>
<dbReference type="GO" id="GO:0016757">
    <property type="term" value="F:glycosyltransferase activity"/>
    <property type="evidence" value="ECO:0007669"/>
    <property type="project" value="InterPro"/>
</dbReference>
<reference evidence="3 4" key="1">
    <citation type="journal article" date="2015" name="Nature">
        <title>rRNA introns, odd ribosomes, and small enigmatic genomes across a large radiation of phyla.</title>
        <authorList>
            <person name="Brown C.T."/>
            <person name="Hug L.A."/>
            <person name="Thomas B.C."/>
            <person name="Sharon I."/>
            <person name="Castelle C.J."/>
            <person name="Singh A."/>
            <person name="Wilkins M.J."/>
            <person name="Williams K.H."/>
            <person name="Banfield J.F."/>
        </authorList>
    </citation>
    <scope>NUCLEOTIDE SEQUENCE [LARGE SCALE GENOMIC DNA]</scope>
</reference>
<comment type="caution">
    <text evidence="3">The sequence shown here is derived from an EMBL/GenBank/DDBJ whole genome shotgun (WGS) entry which is preliminary data.</text>
</comment>
<keyword evidence="1" id="KW-0812">Transmembrane</keyword>
<evidence type="ECO:0000313" key="3">
    <source>
        <dbReference type="EMBL" id="KKR83058.1"/>
    </source>
</evidence>
<accession>A0A0G0U1S0</accession>
<dbReference type="EMBL" id="LCAB01000008">
    <property type="protein sequence ID" value="KKR83058.1"/>
    <property type="molecule type" value="Genomic_DNA"/>
</dbReference>
<dbReference type="InterPro" id="IPR001296">
    <property type="entry name" value="Glyco_trans_1"/>
</dbReference>
<organism evidence="3 4">
    <name type="scientific">Candidatus Daviesbacteria bacterium GW2011_GWA2_40_9</name>
    <dbReference type="NCBI Taxonomy" id="1618424"/>
    <lineage>
        <taxon>Bacteria</taxon>
        <taxon>Candidatus Daviesiibacteriota</taxon>
    </lineage>
</organism>
<keyword evidence="1" id="KW-1133">Transmembrane helix</keyword>
<dbReference type="PANTHER" id="PTHR12526">
    <property type="entry name" value="GLYCOSYLTRANSFERASE"/>
    <property type="match status" value="1"/>
</dbReference>
<dbReference type="AlphaFoldDB" id="A0A0G0U1S0"/>
<dbReference type="Pfam" id="PF00534">
    <property type="entry name" value="Glycos_transf_1"/>
    <property type="match status" value="1"/>
</dbReference>
<protein>
    <submittedName>
        <fullName evidence="3">Glycosyl transferase group 1</fullName>
    </submittedName>
</protein>
<dbReference type="Proteomes" id="UP000034601">
    <property type="component" value="Unassembled WGS sequence"/>
</dbReference>
<gene>
    <name evidence="3" type="ORF">UU29_C0008G0167</name>
</gene>
<name>A0A0G0U1S0_9BACT</name>
<evidence type="ECO:0000313" key="4">
    <source>
        <dbReference type="Proteomes" id="UP000034601"/>
    </source>
</evidence>
<sequence length="393" mass="44101">MLEYLSMRIGLITHNYPASKDDRQNAGIFVYDIAHAIQKLGHQVFVLCLDAGGKSEKDVVPVTWFSPIGGKKKLGQIQFFNPLDWVLFFSLLVLGFRATSRFCKDYKIDFCIAMWAFPAGVFALWANIVKMVPYTIWALGSDIYIYARYPILGTLIEIALKKAKFIIADGIDLARQTGKLAKRHCQFLPSASQMPHQSKLTVKKEGPLKLMFLGRMEPVKGLDVLIEAISKVKDLDFELHCLGDGSLLPSLKEKISDLGLQKKVVFYGNVNDPKLIYNRLLLSDWLVIPSRSDSIPLVFSESMKANLPVIVAEVGDMVELVKKYGVGFSFPREDSRKLAVILKDVIKKGRVLIRPYQQKTKKAAEIFDVNVSAESLLTMIQNGQTKSLDITPI</sequence>
<proteinExistence type="predicted"/>
<feature type="transmembrane region" description="Helical" evidence="1">
    <location>
        <begin position="108"/>
        <end position="128"/>
    </location>
</feature>
<feature type="transmembrane region" description="Helical" evidence="1">
    <location>
        <begin position="79"/>
        <end position="96"/>
    </location>
</feature>
<feature type="domain" description="Glycosyl transferase family 1" evidence="2">
    <location>
        <begin position="201"/>
        <end position="362"/>
    </location>
</feature>